<dbReference type="PANTHER" id="PTHR10983">
    <property type="entry name" value="1-ACYLGLYCEROL-3-PHOSPHATE ACYLTRANSFERASE-RELATED"/>
    <property type="match status" value="1"/>
</dbReference>
<proteinExistence type="predicted"/>
<feature type="non-terminal residue" evidence="2">
    <location>
        <position position="1"/>
    </location>
</feature>
<protein>
    <recommendedName>
        <fullName evidence="1">Phospholipid/glycerol acyltransferase domain-containing protein</fullName>
    </recommendedName>
</protein>
<dbReference type="GO" id="GO:0005783">
    <property type="term" value="C:endoplasmic reticulum"/>
    <property type="evidence" value="ECO:0007669"/>
    <property type="project" value="TreeGrafter"/>
</dbReference>
<feature type="domain" description="Phospholipid/glycerol acyltransferase" evidence="1">
    <location>
        <begin position="72"/>
        <end position="200"/>
    </location>
</feature>
<organism evidence="2 3">
    <name type="scientific">Rhodotorula graminis (strain WP1)</name>
    <dbReference type="NCBI Taxonomy" id="578459"/>
    <lineage>
        <taxon>Eukaryota</taxon>
        <taxon>Fungi</taxon>
        <taxon>Dikarya</taxon>
        <taxon>Basidiomycota</taxon>
        <taxon>Pucciniomycotina</taxon>
        <taxon>Microbotryomycetes</taxon>
        <taxon>Sporidiobolales</taxon>
        <taxon>Sporidiobolaceae</taxon>
        <taxon>Rhodotorula</taxon>
    </lineage>
</organism>
<gene>
    <name evidence="2" type="ORF">RHOBADRAFT_4915</name>
</gene>
<sequence length="314" mass="35158">LLVLLLPLAYLGPTRLAYLRTGKATFGRLLVLVLGLFSPTELVLSAGEGMRPDWVERGPDGRAVKLNLPAKGLWMSNHTTLADWLYLWSFAYLSGHSSALYIALKASLRRIPIIGWACQLFGFAFLERKWAEDRQPFAAQLDRIARETNRGGDDEKMAFLLFPEGTIVTENTRGISQRFAEKSGVADFKHLLLPRSTGLFFALRNLARSIPTLHLVDLTVGYPLPRPSSTSAKPASPQYASEFYTLPSILLQGIPPPELHLHVRAFALADIPLGDLSRSSATDEDEDGTPDERAAFERWLRERWAEKDQLVERF</sequence>
<dbReference type="STRING" id="578459.A0A0P9GZ20"/>
<evidence type="ECO:0000313" key="3">
    <source>
        <dbReference type="Proteomes" id="UP000053890"/>
    </source>
</evidence>
<dbReference type="InterPro" id="IPR002123">
    <property type="entry name" value="Plipid/glycerol_acylTrfase"/>
</dbReference>
<evidence type="ECO:0000259" key="1">
    <source>
        <dbReference type="SMART" id="SM00563"/>
    </source>
</evidence>
<accession>A0A0P9GZ20</accession>
<name>A0A0P9GZ20_RHOGW</name>
<dbReference type="AlphaFoldDB" id="A0A0P9GZ20"/>
<dbReference type="SMART" id="SM00563">
    <property type="entry name" value="PlsC"/>
    <property type="match status" value="1"/>
</dbReference>
<dbReference type="EMBL" id="KQ474086">
    <property type="protein sequence ID" value="KPV72630.1"/>
    <property type="molecule type" value="Genomic_DNA"/>
</dbReference>
<dbReference type="OMA" id="FYIREFR"/>
<dbReference type="SUPFAM" id="SSF69593">
    <property type="entry name" value="Glycerol-3-phosphate (1)-acyltransferase"/>
    <property type="match status" value="1"/>
</dbReference>
<dbReference type="CDD" id="cd07990">
    <property type="entry name" value="LPLAT_LCLAT1-like"/>
    <property type="match status" value="1"/>
</dbReference>
<dbReference type="GO" id="GO:0036149">
    <property type="term" value="P:phosphatidylinositol acyl-chain remodeling"/>
    <property type="evidence" value="ECO:0007669"/>
    <property type="project" value="TreeGrafter"/>
</dbReference>
<feature type="non-terminal residue" evidence="2">
    <location>
        <position position="314"/>
    </location>
</feature>
<keyword evidence="3" id="KW-1185">Reference proteome</keyword>
<dbReference type="Proteomes" id="UP000053890">
    <property type="component" value="Unassembled WGS sequence"/>
</dbReference>
<dbReference type="PANTHER" id="PTHR10983:SF16">
    <property type="entry name" value="LYSOCARDIOLIPIN ACYLTRANSFERASE 1"/>
    <property type="match status" value="1"/>
</dbReference>
<dbReference type="GO" id="GO:0016746">
    <property type="term" value="F:acyltransferase activity"/>
    <property type="evidence" value="ECO:0007669"/>
    <property type="project" value="InterPro"/>
</dbReference>
<reference evidence="2 3" key="1">
    <citation type="journal article" date="2015" name="Front. Microbiol.">
        <title>Genome sequence of the plant growth promoting endophytic yeast Rhodotorula graminis WP1.</title>
        <authorList>
            <person name="Firrincieli A."/>
            <person name="Otillar R."/>
            <person name="Salamov A."/>
            <person name="Schmutz J."/>
            <person name="Khan Z."/>
            <person name="Redman R.S."/>
            <person name="Fleck N.D."/>
            <person name="Lindquist E."/>
            <person name="Grigoriev I.V."/>
            <person name="Doty S.L."/>
        </authorList>
    </citation>
    <scope>NUCLEOTIDE SEQUENCE [LARGE SCALE GENOMIC DNA]</scope>
    <source>
        <strain evidence="2 3">WP1</strain>
    </source>
</reference>
<dbReference type="Pfam" id="PF01553">
    <property type="entry name" value="Acyltransferase"/>
    <property type="match status" value="1"/>
</dbReference>
<dbReference type="OrthoDB" id="189226at2759"/>
<dbReference type="GeneID" id="28975673"/>
<evidence type="ECO:0000313" key="2">
    <source>
        <dbReference type="EMBL" id="KPV72630.1"/>
    </source>
</evidence>
<dbReference type="RefSeq" id="XP_018268679.1">
    <property type="nucleotide sequence ID" value="XM_018415225.1"/>
</dbReference>